<keyword evidence="1" id="KW-0143">Chaperone</keyword>
<gene>
    <name evidence="2" type="primary">torD_5</name>
    <name evidence="2" type="ORF">SDC9_22120</name>
</gene>
<organism evidence="2">
    <name type="scientific">bioreactor metagenome</name>
    <dbReference type="NCBI Taxonomy" id="1076179"/>
    <lineage>
        <taxon>unclassified sequences</taxon>
        <taxon>metagenomes</taxon>
        <taxon>ecological metagenomes</taxon>
    </lineage>
</organism>
<dbReference type="InterPro" id="IPR036411">
    <property type="entry name" value="TorD-like_sf"/>
</dbReference>
<dbReference type="SUPFAM" id="SSF89155">
    <property type="entry name" value="TorD-like"/>
    <property type="match status" value="1"/>
</dbReference>
<dbReference type="InterPro" id="IPR050289">
    <property type="entry name" value="TorD/DmsD_chaperones"/>
</dbReference>
<dbReference type="PANTHER" id="PTHR34227:SF1">
    <property type="entry name" value="DIMETHYL SULFOXIDE REDUCTASE CHAPERONE-RELATED"/>
    <property type="match status" value="1"/>
</dbReference>
<dbReference type="AlphaFoldDB" id="A0A644UB95"/>
<sequence>MEKTTEREIQRAISTSDLYQILAMSLHLPNTEIAQGLLAGSMAEDIIAIFQELGFSDEATKKIETVLLAIQNSQSLTEELLSDLRQEYTRLFTHPKKPEIEIYETLFLYNPEESRIKPALFISPAAMHAEHCYEKAGLVPSKEVNEPGDHMATEMEFMMFLHLEKAKALQADNQEELARREAEIQEFETLHLQKWAHSFFEKMASISHSDFYRALGAIGSILMVDRLSI</sequence>
<evidence type="ECO:0000313" key="2">
    <source>
        <dbReference type="EMBL" id="MPL76275.1"/>
    </source>
</evidence>
<evidence type="ECO:0000256" key="1">
    <source>
        <dbReference type="ARBA" id="ARBA00023186"/>
    </source>
</evidence>
<dbReference type="Gene3D" id="1.10.3480.10">
    <property type="entry name" value="TorD-like"/>
    <property type="match status" value="1"/>
</dbReference>
<accession>A0A644UB95</accession>
<protein>
    <submittedName>
        <fullName evidence="2">Chaperone protein TorD</fullName>
    </submittedName>
</protein>
<name>A0A644UB95_9ZZZZ</name>
<reference evidence="2" key="1">
    <citation type="submission" date="2019-08" db="EMBL/GenBank/DDBJ databases">
        <authorList>
            <person name="Kucharzyk K."/>
            <person name="Murdoch R.W."/>
            <person name="Higgins S."/>
            <person name="Loffler F."/>
        </authorList>
    </citation>
    <scope>NUCLEOTIDE SEQUENCE</scope>
</reference>
<comment type="caution">
    <text evidence="2">The sequence shown here is derived from an EMBL/GenBank/DDBJ whole genome shotgun (WGS) entry which is preliminary data.</text>
</comment>
<dbReference type="EMBL" id="VSSQ01000096">
    <property type="protein sequence ID" value="MPL76275.1"/>
    <property type="molecule type" value="Genomic_DNA"/>
</dbReference>
<dbReference type="PANTHER" id="PTHR34227">
    <property type="entry name" value="CHAPERONE PROTEIN YCDY"/>
    <property type="match status" value="1"/>
</dbReference>
<dbReference type="InterPro" id="IPR020945">
    <property type="entry name" value="DMSO/NO3_reduct_chaperone"/>
</dbReference>
<proteinExistence type="predicted"/>
<dbReference type="Pfam" id="PF02613">
    <property type="entry name" value="Nitrate_red_del"/>
    <property type="match status" value="1"/>
</dbReference>